<dbReference type="Gene3D" id="3.90.215.10">
    <property type="entry name" value="Gamma Fibrinogen, chain A, domain 1"/>
    <property type="match status" value="1"/>
</dbReference>
<dbReference type="Proteomes" id="UP000014760">
    <property type="component" value="Unassembled WGS sequence"/>
</dbReference>
<dbReference type="InterPro" id="IPR036056">
    <property type="entry name" value="Fibrinogen-like_C"/>
</dbReference>
<evidence type="ECO:0000313" key="2">
    <source>
        <dbReference type="EMBL" id="ELT98828.1"/>
    </source>
</evidence>
<gene>
    <name evidence="2" type="ORF">CAPTEDRAFT_210871</name>
</gene>
<reference evidence="2 4" key="2">
    <citation type="journal article" date="2013" name="Nature">
        <title>Insights into bilaterian evolution from three spiralian genomes.</title>
        <authorList>
            <person name="Simakov O."/>
            <person name="Marletaz F."/>
            <person name="Cho S.J."/>
            <person name="Edsinger-Gonzales E."/>
            <person name="Havlak P."/>
            <person name="Hellsten U."/>
            <person name="Kuo D.H."/>
            <person name="Larsson T."/>
            <person name="Lv J."/>
            <person name="Arendt D."/>
            <person name="Savage R."/>
            <person name="Osoegawa K."/>
            <person name="de Jong P."/>
            <person name="Grimwood J."/>
            <person name="Chapman J.A."/>
            <person name="Shapiro H."/>
            <person name="Aerts A."/>
            <person name="Otillar R.P."/>
            <person name="Terry A.Y."/>
            <person name="Boore J.L."/>
            <person name="Grigoriev I.V."/>
            <person name="Lindberg D.R."/>
            <person name="Seaver E.C."/>
            <person name="Weisblat D.A."/>
            <person name="Putnam N.H."/>
            <person name="Rokhsar D.S."/>
        </authorList>
    </citation>
    <scope>NUCLEOTIDE SEQUENCE</scope>
    <source>
        <strain evidence="2 4">I ESC-2004</strain>
    </source>
</reference>
<evidence type="ECO:0000313" key="4">
    <source>
        <dbReference type="Proteomes" id="UP000014760"/>
    </source>
</evidence>
<protein>
    <recommendedName>
        <fullName evidence="1">Fibrinogen C-terminal domain-containing protein</fullName>
    </recommendedName>
</protein>
<dbReference type="HOGENOM" id="CLU_1541584_0_0_1"/>
<evidence type="ECO:0000259" key="1">
    <source>
        <dbReference type="Pfam" id="PF00147"/>
    </source>
</evidence>
<dbReference type="AlphaFoldDB" id="R7TY65"/>
<name>R7TY65_CAPTE</name>
<accession>R7TY65</accession>
<evidence type="ECO:0000313" key="3">
    <source>
        <dbReference type="EnsemblMetazoa" id="CapteP210871"/>
    </source>
</evidence>
<dbReference type="EMBL" id="AMQN01010302">
    <property type="status" value="NOT_ANNOTATED_CDS"/>
    <property type="molecule type" value="Genomic_DNA"/>
</dbReference>
<sequence>MLGDRMSAMEGRMTAQIASIMELMTSQSSTVRDFNQLYLELRDQDARVMESQLVEMRQIVQSAVDHLSATEERIATANAAMEDRLISNHAVLSENLTSLMTNFTEHLTAEMGDRINDLENRTRVERRNAGSQDFFRNWAEYAAGFGDLNGEFWLAIIEVKAVQGIVHLLRIDNN</sequence>
<organism evidence="2">
    <name type="scientific">Capitella teleta</name>
    <name type="common">Polychaete worm</name>
    <dbReference type="NCBI Taxonomy" id="283909"/>
    <lineage>
        <taxon>Eukaryota</taxon>
        <taxon>Metazoa</taxon>
        <taxon>Spiralia</taxon>
        <taxon>Lophotrochozoa</taxon>
        <taxon>Annelida</taxon>
        <taxon>Polychaeta</taxon>
        <taxon>Sedentaria</taxon>
        <taxon>Scolecida</taxon>
        <taxon>Capitellidae</taxon>
        <taxon>Capitella</taxon>
    </lineage>
</organism>
<dbReference type="EMBL" id="KB307525">
    <property type="protein sequence ID" value="ELT98828.1"/>
    <property type="molecule type" value="Genomic_DNA"/>
</dbReference>
<reference evidence="3" key="3">
    <citation type="submission" date="2015-06" db="UniProtKB">
        <authorList>
            <consortium name="EnsemblMetazoa"/>
        </authorList>
    </citation>
    <scope>IDENTIFICATION</scope>
</reference>
<reference evidence="4" key="1">
    <citation type="submission" date="2012-12" db="EMBL/GenBank/DDBJ databases">
        <authorList>
            <person name="Hellsten U."/>
            <person name="Grimwood J."/>
            <person name="Chapman J.A."/>
            <person name="Shapiro H."/>
            <person name="Aerts A."/>
            <person name="Otillar R.P."/>
            <person name="Terry A.Y."/>
            <person name="Boore J.L."/>
            <person name="Simakov O."/>
            <person name="Marletaz F."/>
            <person name="Cho S.-J."/>
            <person name="Edsinger-Gonzales E."/>
            <person name="Havlak P."/>
            <person name="Kuo D.-H."/>
            <person name="Larsson T."/>
            <person name="Lv J."/>
            <person name="Arendt D."/>
            <person name="Savage R."/>
            <person name="Osoegawa K."/>
            <person name="de Jong P."/>
            <person name="Lindberg D.R."/>
            <person name="Seaver E.C."/>
            <person name="Weisblat D.A."/>
            <person name="Putnam N.H."/>
            <person name="Grigoriev I.V."/>
            <person name="Rokhsar D.S."/>
        </authorList>
    </citation>
    <scope>NUCLEOTIDE SEQUENCE</scope>
    <source>
        <strain evidence="4">I ESC-2004</strain>
    </source>
</reference>
<keyword evidence="4" id="KW-1185">Reference proteome</keyword>
<dbReference type="SUPFAM" id="SSF56496">
    <property type="entry name" value="Fibrinogen C-terminal domain-like"/>
    <property type="match status" value="1"/>
</dbReference>
<dbReference type="Pfam" id="PF00147">
    <property type="entry name" value="Fibrinogen_C"/>
    <property type="match status" value="1"/>
</dbReference>
<dbReference type="InterPro" id="IPR002181">
    <property type="entry name" value="Fibrinogen_a/b/g_C_dom"/>
</dbReference>
<proteinExistence type="predicted"/>
<dbReference type="InterPro" id="IPR014716">
    <property type="entry name" value="Fibrinogen_a/b/g_C_1"/>
</dbReference>
<feature type="domain" description="Fibrinogen C-terminal" evidence="1">
    <location>
        <begin position="124"/>
        <end position="161"/>
    </location>
</feature>
<dbReference type="STRING" id="283909.R7TY65"/>
<dbReference type="EnsemblMetazoa" id="CapteT210871">
    <property type="protein sequence ID" value="CapteP210871"/>
    <property type="gene ID" value="CapteG210871"/>
</dbReference>